<organism evidence="2">
    <name type="scientific">Prevotella sp. GTC17262</name>
    <dbReference type="NCBI Taxonomy" id="3236797"/>
    <lineage>
        <taxon>Bacteria</taxon>
        <taxon>Pseudomonadati</taxon>
        <taxon>Bacteroidota</taxon>
        <taxon>Bacteroidia</taxon>
        <taxon>Bacteroidales</taxon>
        <taxon>Prevotellaceae</taxon>
        <taxon>Prevotella</taxon>
    </lineage>
</organism>
<dbReference type="EMBL" id="AP035789">
    <property type="protein sequence ID" value="BFO80392.1"/>
    <property type="molecule type" value="Genomic_DNA"/>
</dbReference>
<reference evidence="2" key="1">
    <citation type="submission" date="2024-07" db="EMBL/GenBank/DDBJ databases">
        <title>Complete genome sequence of Prevotella sp. YM-2024 GTC17262.</title>
        <authorList>
            <person name="Hayashi M."/>
            <person name="Muto Y."/>
            <person name="Tanaka K."/>
            <person name="Niwa H."/>
        </authorList>
    </citation>
    <scope>NUCLEOTIDE SEQUENCE</scope>
    <source>
        <strain evidence="2">GTC17262</strain>
    </source>
</reference>
<evidence type="ECO:0000313" key="2">
    <source>
        <dbReference type="EMBL" id="BFO80392.1"/>
    </source>
</evidence>
<accession>A0AB33JQB6</accession>
<feature type="domain" description="Transposase IS200-like" evidence="1">
    <location>
        <begin position="5"/>
        <end position="120"/>
    </location>
</feature>
<dbReference type="GO" id="GO:0003677">
    <property type="term" value="F:DNA binding"/>
    <property type="evidence" value="ECO:0007669"/>
    <property type="project" value="InterPro"/>
</dbReference>
<dbReference type="SMART" id="SM01321">
    <property type="entry name" value="Y1_Tnp"/>
    <property type="match status" value="1"/>
</dbReference>
<dbReference type="GO" id="GO:0006313">
    <property type="term" value="P:DNA transposition"/>
    <property type="evidence" value="ECO:0007669"/>
    <property type="project" value="InterPro"/>
</dbReference>
<dbReference type="PANTHER" id="PTHR33360">
    <property type="entry name" value="TRANSPOSASE FOR INSERTION SEQUENCE ELEMENT IS200"/>
    <property type="match status" value="1"/>
</dbReference>
<evidence type="ECO:0000259" key="1">
    <source>
        <dbReference type="SMART" id="SM01321"/>
    </source>
</evidence>
<dbReference type="InterPro" id="IPR036515">
    <property type="entry name" value="Transposase_17_sf"/>
</dbReference>
<dbReference type="AlphaFoldDB" id="A0AB33JQB6"/>
<protein>
    <submittedName>
        <fullName evidence="2">IS200/IS605 family transposase</fullName>
    </submittedName>
</protein>
<sequence>MSQTLSNILVHVVFHKKTSAPAIRENEQHRLNRFVQRTCENLKCHCLIANGPGDHLHLLVALSPEVSVAQLVKEVKRTATGFLKECDTAYYHDFYWQAGYGVFSVSAKLKDAVYAYIARQKEHHQKQPAQNEFEALLRSAGVTDYKTDYYWQ</sequence>
<dbReference type="GO" id="GO:0004803">
    <property type="term" value="F:transposase activity"/>
    <property type="evidence" value="ECO:0007669"/>
    <property type="project" value="InterPro"/>
</dbReference>
<dbReference type="NCBIfam" id="NF033573">
    <property type="entry name" value="transpos_IS200"/>
    <property type="match status" value="1"/>
</dbReference>
<dbReference type="Pfam" id="PF01797">
    <property type="entry name" value="Y1_Tnp"/>
    <property type="match status" value="1"/>
</dbReference>
<name>A0AB33JQB6_9BACT</name>
<gene>
    <name evidence="2" type="primary">tnpA_1</name>
    <name evidence="2" type="ORF">GTC17262_05830</name>
</gene>
<proteinExistence type="predicted"/>
<dbReference type="SUPFAM" id="SSF143422">
    <property type="entry name" value="Transposase IS200-like"/>
    <property type="match status" value="1"/>
</dbReference>
<dbReference type="Gene3D" id="3.30.70.1290">
    <property type="entry name" value="Transposase IS200-like"/>
    <property type="match status" value="1"/>
</dbReference>
<dbReference type="InterPro" id="IPR002686">
    <property type="entry name" value="Transposase_17"/>
</dbReference>
<dbReference type="PANTHER" id="PTHR33360:SF2">
    <property type="entry name" value="TRANSPOSASE FOR INSERTION SEQUENCE ELEMENT IS200"/>
    <property type="match status" value="1"/>
</dbReference>